<dbReference type="InterPro" id="IPR000644">
    <property type="entry name" value="CBS_dom"/>
</dbReference>
<keyword evidence="7" id="KW-0812">Transmembrane</keyword>
<dbReference type="SMART" id="SM01091">
    <property type="entry name" value="CorC_HlyC"/>
    <property type="match status" value="1"/>
</dbReference>
<keyword evidence="7" id="KW-0472">Membrane</keyword>
<evidence type="ECO:0000256" key="2">
    <source>
        <dbReference type="ARBA" id="ARBA00006337"/>
    </source>
</evidence>
<keyword evidence="4" id="KW-0677">Repeat</keyword>
<keyword evidence="7" id="KW-1133">Transmembrane helix</keyword>
<protein>
    <submittedName>
        <fullName evidence="9">CBS domain-containing protein</fullName>
    </submittedName>
</protein>
<dbReference type="Gene3D" id="3.10.580.10">
    <property type="entry name" value="CBS-domain"/>
    <property type="match status" value="1"/>
</dbReference>
<sequence length="525" mass="57847">MAIWDFAWVSDPSAWAGLGTLILIEIVLGIDNIVFISILSTTLPPSQRRHAFVLGLGLALVARLALLSGIAWVVTLTQPIMTLMGHDFSWRDIILIIGGIFLLLKGTMEMHERLEGQIFDPHQNAKHHAVFWQVITQIVILDAIFSIDSVITSVGMVQHLPIMFIAVIVAVGFMLMASGPLVSFIESHPTIIILCLGFLLMIGLSLITEGIGLHIPKGYLYSAILFSLVIEFCNQYALRNRRRRVSMRDMREATARVILGLLGGKTTTDSPSMDALALGSVSTGETFAPEERDMVGRVIRLSGRTARFIMTPTQRAHWLNVDATLEEADRFASRTGLSWLPVRDTETDDVLGVVPVASLLVCRDRESFSLKELIQQAPTVLEHSSLADVLADFRKQPVPLLFVVDEYGSVVGQILPSNLLSVLAGQMGDMPSSPDSCRMPDGSWKLPGRLSVDMATSWLGISPDPDSESATLAGLILEHLEHIPQSGEKFQFQGWSMEITRMDGKRIDEVRAVKLKPRPRSLVGR</sequence>
<evidence type="ECO:0000256" key="4">
    <source>
        <dbReference type="ARBA" id="ARBA00022737"/>
    </source>
</evidence>
<dbReference type="InterPro" id="IPR016169">
    <property type="entry name" value="FAD-bd_PCMH_sub2"/>
</dbReference>
<evidence type="ECO:0000256" key="1">
    <source>
        <dbReference type="ARBA" id="ARBA00004651"/>
    </source>
</evidence>
<dbReference type="PANTHER" id="PTHR22777">
    <property type="entry name" value="HEMOLYSIN-RELATED"/>
    <property type="match status" value="1"/>
</dbReference>
<gene>
    <name evidence="9" type="ORF">H9894_06820</name>
</gene>
<evidence type="ECO:0000313" key="10">
    <source>
        <dbReference type="Proteomes" id="UP000886752"/>
    </source>
</evidence>
<evidence type="ECO:0000256" key="6">
    <source>
        <dbReference type="PROSITE-ProRule" id="PRU00703"/>
    </source>
</evidence>
<evidence type="ECO:0000259" key="8">
    <source>
        <dbReference type="PROSITE" id="PS51371"/>
    </source>
</evidence>
<proteinExistence type="inferred from homology"/>
<dbReference type="PANTHER" id="PTHR22777:SF30">
    <property type="entry name" value="UPF0053 PROTEIN YEGH"/>
    <property type="match status" value="1"/>
</dbReference>
<dbReference type="GO" id="GO:0005886">
    <property type="term" value="C:plasma membrane"/>
    <property type="evidence" value="ECO:0007669"/>
    <property type="project" value="UniProtKB-SubCell"/>
</dbReference>
<comment type="similarity">
    <text evidence="2">Belongs to the UPF0053 family.</text>
</comment>
<feature type="transmembrane region" description="Helical" evidence="7">
    <location>
        <begin position="88"/>
        <end position="108"/>
    </location>
</feature>
<feature type="transmembrane region" description="Helical" evidence="7">
    <location>
        <begin position="129"/>
        <end position="147"/>
    </location>
</feature>
<feature type="domain" description="CBS" evidence="8">
    <location>
        <begin position="373"/>
        <end position="430"/>
    </location>
</feature>
<organism evidence="9 10">
    <name type="scientific">Candidatus Desulfovibrio intestinipullorum</name>
    <dbReference type="NCBI Taxonomy" id="2838536"/>
    <lineage>
        <taxon>Bacteria</taxon>
        <taxon>Pseudomonadati</taxon>
        <taxon>Thermodesulfobacteriota</taxon>
        <taxon>Desulfovibrionia</taxon>
        <taxon>Desulfovibrionales</taxon>
        <taxon>Desulfovibrionaceae</taxon>
        <taxon>Desulfovibrio</taxon>
    </lineage>
</organism>
<evidence type="ECO:0000313" key="9">
    <source>
        <dbReference type="EMBL" id="HIW00886.1"/>
    </source>
</evidence>
<dbReference type="AlphaFoldDB" id="A0A9D1PX60"/>
<feature type="transmembrane region" description="Helical" evidence="7">
    <location>
        <begin position="219"/>
        <end position="238"/>
    </location>
</feature>
<dbReference type="InterPro" id="IPR036318">
    <property type="entry name" value="FAD-bd_PCMH-like_sf"/>
</dbReference>
<dbReference type="SUPFAM" id="SSF54631">
    <property type="entry name" value="CBS-domain pair"/>
    <property type="match status" value="1"/>
</dbReference>
<dbReference type="Pfam" id="PF03741">
    <property type="entry name" value="TerC"/>
    <property type="match status" value="1"/>
</dbReference>
<dbReference type="InterPro" id="IPR044751">
    <property type="entry name" value="Ion_transp-like_CBS"/>
</dbReference>
<feature type="transmembrane region" description="Helical" evidence="7">
    <location>
        <begin position="14"/>
        <end position="39"/>
    </location>
</feature>
<reference evidence="9" key="1">
    <citation type="journal article" date="2021" name="PeerJ">
        <title>Extensive microbial diversity within the chicken gut microbiome revealed by metagenomics and culture.</title>
        <authorList>
            <person name="Gilroy R."/>
            <person name="Ravi A."/>
            <person name="Getino M."/>
            <person name="Pursley I."/>
            <person name="Horton D.L."/>
            <person name="Alikhan N.F."/>
            <person name="Baker D."/>
            <person name="Gharbi K."/>
            <person name="Hall N."/>
            <person name="Watson M."/>
            <person name="Adriaenssens E.M."/>
            <person name="Foster-Nyarko E."/>
            <person name="Jarju S."/>
            <person name="Secka A."/>
            <person name="Antonio M."/>
            <person name="Oren A."/>
            <person name="Chaudhuri R.R."/>
            <person name="La Ragione R."/>
            <person name="Hildebrand F."/>
            <person name="Pallen M.J."/>
        </authorList>
    </citation>
    <scope>NUCLEOTIDE SEQUENCE</scope>
    <source>
        <strain evidence="9">ChiHecec2B26-446</strain>
    </source>
</reference>
<name>A0A9D1PX60_9BACT</name>
<dbReference type="Proteomes" id="UP000886752">
    <property type="component" value="Unassembled WGS sequence"/>
</dbReference>
<comment type="subcellular location">
    <subcellularLocation>
        <location evidence="1">Cell membrane</location>
        <topology evidence="1">Multi-pass membrane protein</topology>
    </subcellularLocation>
</comment>
<feature type="domain" description="CBS" evidence="8">
    <location>
        <begin position="310"/>
        <end position="370"/>
    </location>
</feature>
<dbReference type="Pfam" id="PF00571">
    <property type="entry name" value="CBS"/>
    <property type="match status" value="1"/>
</dbReference>
<evidence type="ECO:0000256" key="5">
    <source>
        <dbReference type="ARBA" id="ARBA00023122"/>
    </source>
</evidence>
<dbReference type="GO" id="GO:0050660">
    <property type="term" value="F:flavin adenine dinucleotide binding"/>
    <property type="evidence" value="ECO:0007669"/>
    <property type="project" value="InterPro"/>
</dbReference>
<dbReference type="CDD" id="cd04590">
    <property type="entry name" value="CBS_pair_CorC_HlyC_assoc"/>
    <property type="match status" value="1"/>
</dbReference>
<dbReference type="InterPro" id="IPR046342">
    <property type="entry name" value="CBS_dom_sf"/>
</dbReference>
<keyword evidence="5 6" id="KW-0129">CBS domain</keyword>
<dbReference type="Gene3D" id="3.30.465.10">
    <property type="match status" value="1"/>
</dbReference>
<dbReference type="Pfam" id="PF03471">
    <property type="entry name" value="CorC_HlyC"/>
    <property type="match status" value="1"/>
</dbReference>
<keyword evidence="3" id="KW-1003">Cell membrane</keyword>
<feature type="transmembrane region" description="Helical" evidence="7">
    <location>
        <begin position="51"/>
        <end position="76"/>
    </location>
</feature>
<comment type="caution">
    <text evidence="9">The sequence shown here is derived from an EMBL/GenBank/DDBJ whole genome shotgun (WGS) entry which is preliminary data.</text>
</comment>
<evidence type="ECO:0000256" key="3">
    <source>
        <dbReference type="ARBA" id="ARBA00022475"/>
    </source>
</evidence>
<dbReference type="SUPFAM" id="SSF56176">
    <property type="entry name" value="FAD-binding/transporter-associated domain-like"/>
    <property type="match status" value="1"/>
</dbReference>
<feature type="transmembrane region" description="Helical" evidence="7">
    <location>
        <begin position="189"/>
        <end position="207"/>
    </location>
</feature>
<feature type="transmembrane region" description="Helical" evidence="7">
    <location>
        <begin position="159"/>
        <end position="177"/>
    </location>
</feature>
<reference evidence="9" key="2">
    <citation type="submission" date="2021-04" db="EMBL/GenBank/DDBJ databases">
        <authorList>
            <person name="Gilroy R."/>
        </authorList>
    </citation>
    <scope>NUCLEOTIDE SEQUENCE</scope>
    <source>
        <strain evidence="9">ChiHecec2B26-446</strain>
    </source>
</reference>
<dbReference type="EMBL" id="DXHV01000063">
    <property type="protein sequence ID" value="HIW00886.1"/>
    <property type="molecule type" value="Genomic_DNA"/>
</dbReference>
<dbReference type="InterPro" id="IPR005496">
    <property type="entry name" value="Integral_membrane_TerC"/>
</dbReference>
<evidence type="ECO:0000256" key="7">
    <source>
        <dbReference type="SAM" id="Phobius"/>
    </source>
</evidence>
<accession>A0A9D1PX60</accession>
<dbReference type="PROSITE" id="PS51371">
    <property type="entry name" value="CBS"/>
    <property type="match status" value="2"/>
</dbReference>
<dbReference type="InterPro" id="IPR005170">
    <property type="entry name" value="Transptr-assoc_dom"/>
</dbReference>